<dbReference type="Proteomes" id="UP000663844">
    <property type="component" value="Unassembled WGS sequence"/>
</dbReference>
<evidence type="ECO:0000313" key="2">
    <source>
        <dbReference type="Proteomes" id="UP000663844"/>
    </source>
</evidence>
<gene>
    <name evidence="1" type="ORF">OXD698_LOCUS12939</name>
</gene>
<name>A0A818VMF9_9BILA</name>
<protein>
    <submittedName>
        <fullName evidence="1">Uncharacterized protein</fullName>
    </submittedName>
</protein>
<organism evidence="1 2">
    <name type="scientific">Adineta steineri</name>
    <dbReference type="NCBI Taxonomy" id="433720"/>
    <lineage>
        <taxon>Eukaryota</taxon>
        <taxon>Metazoa</taxon>
        <taxon>Spiralia</taxon>
        <taxon>Gnathifera</taxon>
        <taxon>Rotifera</taxon>
        <taxon>Eurotatoria</taxon>
        <taxon>Bdelloidea</taxon>
        <taxon>Adinetida</taxon>
        <taxon>Adinetidae</taxon>
        <taxon>Adineta</taxon>
    </lineage>
</organism>
<proteinExistence type="predicted"/>
<dbReference type="AlphaFoldDB" id="A0A818VMF9"/>
<reference evidence="1" key="1">
    <citation type="submission" date="2021-02" db="EMBL/GenBank/DDBJ databases">
        <authorList>
            <person name="Nowell W R."/>
        </authorList>
    </citation>
    <scope>NUCLEOTIDE SEQUENCE</scope>
</reference>
<accession>A0A818VMF9</accession>
<evidence type="ECO:0000313" key="1">
    <source>
        <dbReference type="EMBL" id="CAF3710702.1"/>
    </source>
</evidence>
<sequence length="139" mass="14877">MGTFGSGYNPRTGSYQFSGHIGSLGTFTQTVAIVGANPLITTSRSDSGSLTVGSLFWTRVFPQAKNDGTAVVLYFLDASNGILGNATSPEQAVGSSWISYSNSYPIPVGTRSIQYPMRFIPHTGKDIDSFIDDNSMTIY</sequence>
<dbReference type="EMBL" id="CAJOAZ010000770">
    <property type="protein sequence ID" value="CAF3710702.1"/>
    <property type="molecule type" value="Genomic_DNA"/>
</dbReference>
<comment type="caution">
    <text evidence="1">The sequence shown here is derived from an EMBL/GenBank/DDBJ whole genome shotgun (WGS) entry which is preliminary data.</text>
</comment>